<evidence type="ECO:0000313" key="2">
    <source>
        <dbReference type="Proteomes" id="UP001610334"/>
    </source>
</evidence>
<gene>
    <name evidence="1" type="ORF">BJX63DRAFT_438145</name>
</gene>
<dbReference type="Proteomes" id="UP001610334">
    <property type="component" value="Unassembled WGS sequence"/>
</dbReference>
<keyword evidence="2" id="KW-1185">Reference proteome</keyword>
<organism evidence="1 2">
    <name type="scientific">Aspergillus granulosus</name>
    <dbReference type="NCBI Taxonomy" id="176169"/>
    <lineage>
        <taxon>Eukaryota</taxon>
        <taxon>Fungi</taxon>
        <taxon>Dikarya</taxon>
        <taxon>Ascomycota</taxon>
        <taxon>Pezizomycotina</taxon>
        <taxon>Eurotiomycetes</taxon>
        <taxon>Eurotiomycetidae</taxon>
        <taxon>Eurotiales</taxon>
        <taxon>Aspergillaceae</taxon>
        <taxon>Aspergillus</taxon>
        <taxon>Aspergillus subgen. Nidulantes</taxon>
    </lineage>
</organism>
<protein>
    <submittedName>
        <fullName evidence="1">Uncharacterized protein</fullName>
    </submittedName>
</protein>
<dbReference type="EMBL" id="JBFXLT010000204">
    <property type="protein sequence ID" value="KAL2802150.1"/>
    <property type="molecule type" value="Genomic_DNA"/>
</dbReference>
<proteinExistence type="predicted"/>
<name>A0ABR4GSV2_9EURO</name>
<sequence length="220" mass="25440">MQCRRDPIYCQYISTHVKRMRKHWREAYSWTQQTGSGRVPIPQQNKNQAEFQQSFHTVAWQQVFPTQKNFHLVHIQSRDPAPDNPPAPQTQIKDIIAQIKARAVEDKRKAASQATKAKQLHNANLWLHITCWAQFATMVANKDLVAVMATPNPKLDNPISHATCVVWETIEQLAQQSQQTIKYYSNSIQISAVSTMPNQTPYQPLRVYMDKKSIQDYIQL</sequence>
<evidence type="ECO:0000313" key="1">
    <source>
        <dbReference type="EMBL" id="KAL2802150.1"/>
    </source>
</evidence>
<comment type="caution">
    <text evidence="1">The sequence shown here is derived from an EMBL/GenBank/DDBJ whole genome shotgun (WGS) entry which is preliminary data.</text>
</comment>
<reference evidence="1 2" key="1">
    <citation type="submission" date="2024-07" db="EMBL/GenBank/DDBJ databases">
        <title>Section-level genome sequencing and comparative genomics of Aspergillus sections Usti and Cavernicolus.</title>
        <authorList>
            <consortium name="Lawrence Berkeley National Laboratory"/>
            <person name="Nybo J.L."/>
            <person name="Vesth T.C."/>
            <person name="Theobald S."/>
            <person name="Frisvad J.C."/>
            <person name="Larsen T.O."/>
            <person name="Kjaerboelling I."/>
            <person name="Rothschild-Mancinelli K."/>
            <person name="Lyhne E.K."/>
            <person name="Kogle M.E."/>
            <person name="Barry K."/>
            <person name="Clum A."/>
            <person name="Na H."/>
            <person name="Ledsgaard L."/>
            <person name="Lin J."/>
            <person name="Lipzen A."/>
            <person name="Kuo A."/>
            <person name="Riley R."/>
            <person name="Mondo S."/>
            <person name="Labutti K."/>
            <person name="Haridas S."/>
            <person name="Pangalinan J."/>
            <person name="Salamov A.A."/>
            <person name="Simmons B.A."/>
            <person name="Magnuson J.K."/>
            <person name="Chen J."/>
            <person name="Drula E."/>
            <person name="Henrissat B."/>
            <person name="Wiebenga A."/>
            <person name="Lubbers R.J."/>
            <person name="Gomes A.C."/>
            <person name="Makela M.R."/>
            <person name="Stajich J."/>
            <person name="Grigoriev I.V."/>
            <person name="Mortensen U.H."/>
            <person name="De Vries R.P."/>
            <person name="Baker S.E."/>
            <person name="Andersen M.R."/>
        </authorList>
    </citation>
    <scope>NUCLEOTIDE SEQUENCE [LARGE SCALE GENOMIC DNA]</scope>
    <source>
        <strain evidence="1 2">CBS 588.65</strain>
    </source>
</reference>
<accession>A0ABR4GSV2</accession>